<comment type="caution">
    <text evidence="5">The sequence shown here is derived from an EMBL/GenBank/DDBJ whole genome shotgun (WGS) entry which is preliminary data.</text>
</comment>
<dbReference type="EMBL" id="QDHA01000066">
    <property type="protein sequence ID" value="RCJ05727.1"/>
    <property type="molecule type" value="Genomic_DNA"/>
</dbReference>
<dbReference type="SUPFAM" id="SSF46689">
    <property type="entry name" value="Homeodomain-like"/>
    <property type="match status" value="1"/>
</dbReference>
<accession>A0A367PES6</accession>
<dbReference type="InterPro" id="IPR049513">
    <property type="entry name" value="TetR_C_40"/>
</dbReference>
<name>A0A367PES6_CUPNE</name>
<evidence type="ECO:0000256" key="1">
    <source>
        <dbReference type="ARBA" id="ARBA00023125"/>
    </source>
</evidence>
<dbReference type="InterPro" id="IPR009057">
    <property type="entry name" value="Homeodomain-like_sf"/>
</dbReference>
<dbReference type="AlphaFoldDB" id="A0A367PES6"/>
<dbReference type="PROSITE" id="PS50977">
    <property type="entry name" value="HTH_TETR_2"/>
    <property type="match status" value="1"/>
</dbReference>
<feature type="region of interest" description="Disordered" evidence="3">
    <location>
        <begin position="1"/>
        <end position="24"/>
    </location>
</feature>
<dbReference type="PANTHER" id="PTHR43479">
    <property type="entry name" value="ACREF/ENVCD OPERON REPRESSOR-RELATED"/>
    <property type="match status" value="1"/>
</dbReference>
<feature type="DNA-binding region" description="H-T-H motif" evidence="2">
    <location>
        <begin position="53"/>
        <end position="72"/>
    </location>
</feature>
<evidence type="ECO:0000313" key="5">
    <source>
        <dbReference type="EMBL" id="RCJ05727.1"/>
    </source>
</evidence>
<dbReference type="Pfam" id="PF21306">
    <property type="entry name" value="TetR_C_40"/>
    <property type="match status" value="1"/>
</dbReference>
<dbReference type="GO" id="GO:0003677">
    <property type="term" value="F:DNA binding"/>
    <property type="evidence" value="ECO:0007669"/>
    <property type="project" value="UniProtKB-UniRule"/>
</dbReference>
<dbReference type="InterPro" id="IPR050624">
    <property type="entry name" value="HTH-type_Tx_Regulator"/>
</dbReference>
<organism evidence="5 6">
    <name type="scientific">Cupriavidus necator</name>
    <name type="common">Alcaligenes eutrophus</name>
    <name type="synonym">Ralstonia eutropha</name>
    <dbReference type="NCBI Taxonomy" id="106590"/>
    <lineage>
        <taxon>Bacteria</taxon>
        <taxon>Pseudomonadati</taxon>
        <taxon>Pseudomonadota</taxon>
        <taxon>Betaproteobacteria</taxon>
        <taxon>Burkholderiales</taxon>
        <taxon>Burkholderiaceae</taxon>
        <taxon>Cupriavidus</taxon>
    </lineage>
</organism>
<evidence type="ECO:0000256" key="2">
    <source>
        <dbReference type="PROSITE-ProRule" id="PRU00335"/>
    </source>
</evidence>
<sequence length="237" mass="26069">MTPMQTQFAAETGPWKTGDHRQRVAATRRQRMRSLLLNSAMRLMLENSASTPSIDDIISAARVSRGTFYKYFPSSDAIVRELVGKMAEQWVRAADPIVRDHDDPAEHIARGIRLASFLTVHQPGVAGILGRLGWAGYHAPNMLEFVRRDIEEGVRRNRFKRMPIALGFNIVAGAAMSAMQSMLDTECREDFSELAAAVALRALGVEESAADAISRSPLQASEALFDGLLAETISDVP</sequence>
<proteinExistence type="predicted"/>
<dbReference type="Proteomes" id="UP000253501">
    <property type="component" value="Unassembled WGS sequence"/>
</dbReference>
<evidence type="ECO:0000256" key="3">
    <source>
        <dbReference type="SAM" id="MobiDB-lite"/>
    </source>
</evidence>
<dbReference type="InterPro" id="IPR001647">
    <property type="entry name" value="HTH_TetR"/>
</dbReference>
<reference evidence="5 6" key="1">
    <citation type="submission" date="2018-04" db="EMBL/GenBank/DDBJ databases">
        <title>Cupriavidus necator CR12 genome sequencing and assembly.</title>
        <authorList>
            <person name="Ben Fekih I."/>
            <person name="Mazhar H.S."/>
            <person name="Bello S.K."/>
            <person name="Rensing C."/>
        </authorList>
    </citation>
    <scope>NUCLEOTIDE SEQUENCE [LARGE SCALE GENOMIC DNA]</scope>
    <source>
        <strain evidence="5 6">CR12</strain>
    </source>
</reference>
<feature type="domain" description="HTH tetR-type" evidence="4">
    <location>
        <begin position="30"/>
        <end position="90"/>
    </location>
</feature>
<dbReference type="Pfam" id="PF00440">
    <property type="entry name" value="TetR_N"/>
    <property type="match status" value="1"/>
</dbReference>
<dbReference type="PRINTS" id="PR00455">
    <property type="entry name" value="HTHTETR"/>
</dbReference>
<dbReference type="PANTHER" id="PTHR43479:SF11">
    <property type="entry name" value="ACREF_ENVCD OPERON REPRESSOR-RELATED"/>
    <property type="match status" value="1"/>
</dbReference>
<protein>
    <submittedName>
        <fullName evidence="5">TetR/AcrR family transcriptional regulator</fullName>
    </submittedName>
</protein>
<evidence type="ECO:0000259" key="4">
    <source>
        <dbReference type="PROSITE" id="PS50977"/>
    </source>
</evidence>
<gene>
    <name evidence="5" type="ORF">DDK22_25185</name>
</gene>
<dbReference type="RefSeq" id="WP_114134280.1">
    <property type="nucleotide sequence ID" value="NZ_CP068435.1"/>
</dbReference>
<evidence type="ECO:0000313" key="6">
    <source>
        <dbReference type="Proteomes" id="UP000253501"/>
    </source>
</evidence>
<dbReference type="Gene3D" id="1.10.357.10">
    <property type="entry name" value="Tetracycline Repressor, domain 2"/>
    <property type="match status" value="1"/>
</dbReference>
<keyword evidence="1 2" id="KW-0238">DNA-binding</keyword>